<keyword evidence="3" id="KW-1185">Reference proteome</keyword>
<proteinExistence type="predicted"/>
<gene>
    <name evidence="2" type="ORF">SS1G_00954</name>
</gene>
<dbReference type="HOGENOM" id="CLU_2086229_0_0_1"/>
<evidence type="ECO:0000313" key="2">
    <source>
        <dbReference type="EMBL" id="EDN91551.1"/>
    </source>
</evidence>
<feature type="transmembrane region" description="Helical" evidence="1">
    <location>
        <begin position="21"/>
        <end position="42"/>
    </location>
</feature>
<dbReference type="Proteomes" id="UP000001312">
    <property type="component" value="Unassembled WGS sequence"/>
</dbReference>
<dbReference type="KEGG" id="ssl:SS1G_00954"/>
<keyword evidence="1" id="KW-1133">Transmembrane helix</keyword>
<reference evidence="3" key="1">
    <citation type="journal article" date="2011" name="PLoS Genet.">
        <title>Genomic analysis of the necrotrophic fungal pathogens Sclerotinia sclerotiorum and Botrytis cinerea.</title>
        <authorList>
            <person name="Amselem J."/>
            <person name="Cuomo C.A."/>
            <person name="van Kan J.A."/>
            <person name="Viaud M."/>
            <person name="Benito E.P."/>
            <person name="Couloux A."/>
            <person name="Coutinho P.M."/>
            <person name="de Vries R.P."/>
            <person name="Dyer P.S."/>
            <person name="Fillinger S."/>
            <person name="Fournier E."/>
            <person name="Gout L."/>
            <person name="Hahn M."/>
            <person name="Kohn L."/>
            <person name="Lapalu N."/>
            <person name="Plummer K.M."/>
            <person name="Pradier J.M."/>
            <person name="Quevillon E."/>
            <person name="Sharon A."/>
            <person name="Simon A."/>
            <person name="ten Have A."/>
            <person name="Tudzynski B."/>
            <person name="Tudzynski P."/>
            <person name="Wincker P."/>
            <person name="Andrew M."/>
            <person name="Anthouard V."/>
            <person name="Beever R.E."/>
            <person name="Beffa R."/>
            <person name="Benoit I."/>
            <person name="Bouzid O."/>
            <person name="Brault B."/>
            <person name="Chen Z."/>
            <person name="Choquer M."/>
            <person name="Collemare J."/>
            <person name="Cotton P."/>
            <person name="Danchin E.G."/>
            <person name="Da Silva C."/>
            <person name="Gautier A."/>
            <person name="Giraud C."/>
            <person name="Giraud T."/>
            <person name="Gonzalez C."/>
            <person name="Grossetete S."/>
            <person name="Guldener U."/>
            <person name="Henrissat B."/>
            <person name="Howlett B.J."/>
            <person name="Kodira C."/>
            <person name="Kretschmer M."/>
            <person name="Lappartient A."/>
            <person name="Leroch M."/>
            <person name="Levis C."/>
            <person name="Mauceli E."/>
            <person name="Neuveglise C."/>
            <person name="Oeser B."/>
            <person name="Pearson M."/>
            <person name="Poulain J."/>
            <person name="Poussereau N."/>
            <person name="Quesneville H."/>
            <person name="Rascle C."/>
            <person name="Schumacher J."/>
            <person name="Segurens B."/>
            <person name="Sexton A."/>
            <person name="Silva E."/>
            <person name="Sirven C."/>
            <person name="Soanes D.M."/>
            <person name="Talbot N.J."/>
            <person name="Templeton M."/>
            <person name="Yandava C."/>
            <person name="Yarden O."/>
            <person name="Zeng Q."/>
            <person name="Rollins J.A."/>
            <person name="Lebrun M.H."/>
            <person name="Dickman M."/>
        </authorList>
    </citation>
    <scope>NUCLEOTIDE SEQUENCE [LARGE SCALE GENOMIC DNA]</scope>
    <source>
        <strain evidence="3">ATCC 18683 / 1980 / Ss-1</strain>
    </source>
</reference>
<keyword evidence="1" id="KW-0472">Membrane</keyword>
<dbReference type="EMBL" id="CH476621">
    <property type="protein sequence ID" value="EDN91551.1"/>
    <property type="molecule type" value="Genomic_DNA"/>
</dbReference>
<evidence type="ECO:0000256" key="1">
    <source>
        <dbReference type="SAM" id="Phobius"/>
    </source>
</evidence>
<feature type="transmembrane region" description="Helical" evidence="1">
    <location>
        <begin position="48"/>
        <end position="67"/>
    </location>
</feature>
<dbReference type="AlphaFoldDB" id="A7E6M9"/>
<organism evidence="2 3">
    <name type="scientific">Sclerotinia sclerotiorum (strain ATCC 18683 / 1980 / Ss-1)</name>
    <name type="common">White mold</name>
    <name type="synonym">Whetzelinia sclerotiorum</name>
    <dbReference type="NCBI Taxonomy" id="665079"/>
    <lineage>
        <taxon>Eukaryota</taxon>
        <taxon>Fungi</taxon>
        <taxon>Dikarya</taxon>
        <taxon>Ascomycota</taxon>
        <taxon>Pezizomycotina</taxon>
        <taxon>Leotiomycetes</taxon>
        <taxon>Helotiales</taxon>
        <taxon>Sclerotiniaceae</taxon>
        <taxon>Sclerotinia</taxon>
    </lineage>
</organism>
<dbReference type="RefSeq" id="XP_001598865.1">
    <property type="nucleotide sequence ID" value="XM_001598815.1"/>
</dbReference>
<keyword evidence="1" id="KW-0812">Transmembrane</keyword>
<name>A7E6M9_SCLS1</name>
<protein>
    <submittedName>
        <fullName evidence="2">Uncharacterized protein</fullName>
    </submittedName>
</protein>
<sequence length="117" mass="12676">MSLPTTVIHLDVWSVISKPEAIGIPIVGLYSSLFAVAITALFSYTTSQFIIISTTKSVLALLLPFALTGVDEIFKSHEVFLGRLSSKRCNSVVPSVVPESTRGGQLNHFTHQSRCIA</sequence>
<dbReference type="GeneID" id="5495169"/>
<dbReference type="InParanoid" id="A7E6M9"/>
<evidence type="ECO:0000313" key="3">
    <source>
        <dbReference type="Proteomes" id="UP000001312"/>
    </source>
</evidence>
<accession>A7E6M9</accession>